<feature type="domain" description="Methyltransferase small" evidence="6">
    <location>
        <begin position="166"/>
        <end position="334"/>
    </location>
</feature>
<dbReference type="PANTHER" id="PTHR47816:SF4">
    <property type="entry name" value="RIBOSOMAL RNA SMALL SUBUNIT METHYLTRANSFERASE C"/>
    <property type="match status" value="1"/>
</dbReference>
<dbReference type="Gene3D" id="3.40.50.150">
    <property type="entry name" value="Vaccinia Virus protein VP39"/>
    <property type="match status" value="2"/>
</dbReference>
<evidence type="ECO:0000256" key="2">
    <source>
        <dbReference type="ARBA" id="ARBA00022552"/>
    </source>
</evidence>
<keyword evidence="5" id="KW-0949">S-adenosyl-L-methionine</keyword>
<accession>A0A936YI28</accession>
<reference evidence="7" key="1">
    <citation type="submission" date="2021-01" db="EMBL/GenBank/DDBJ databases">
        <title>Rhizobium sp. strain KVB221 16S ribosomal RNA gene Genome sequencing and assembly.</title>
        <authorList>
            <person name="Kang M."/>
        </authorList>
    </citation>
    <scope>NUCLEOTIDE SEQUENCE</scope>
    <source>
        <strain evidence="7">KVB221</strain>
    </source>
</reference>
<sequence length="338" mass="37480">MSRDAVKTLFHPFATRTLTPPAQGERVLFLGAEAGFDLPEDFGAAITAVQPFRPLYNGLMRRGIEAQPFTEGEDYDMALVLLNRHRGANENYLADALKRVRPGARIVVAGSKEDGVQSLRKRVGGLGLETEHLAKYHAQAFWFARPVDSETITKALVQPQAFVLDRFVTAPGMFSHGEADPGSVFLARYFPKDYKKLVADFGAGWGFLASEFYSASPNVEGIDLYEADHPSLEAARRNLNTLAPKLSARYFWHDLAREEVKHRYDLIIMNPPFHEGHATEPSLGQAMIKMAASALKSGGELLMVANRGLPYEPVLKELFRTSGEVARNARYKVLSGKK</sequence>
<comment type="caution">
    <text evidence="7">The sequence shown here is derived from an EMBL/GenBank/DDBJ whole genome shotgun (WGS) entry which is preliminary data.</text>
</comment>
<name>A0A936YI28_9HYPH</name>
<dbReference type="SUPFAM" id="SSF53335">
    <property type="entry name" value="S-adenosyl-L-methionine-dependent methyltransferases"/>
    <property type="match status" value="1"/>
</dbReference>
<dbReference type="InterPro" id="IPR007848">
    <property type="entry name" value="Small_mtfrase_dom"/>
</dbReference>
<keyword evidence="4" id="KW-0808">Transferase</keyword>
<keyword evidence="1" id="KW-0963">Cytoplasm</keyword>
<dbReference type="InterPro" id="IPR002052">
    <property type="entry name" value="DNA_methylase_N6_adenine_CS"/>
</dbReference>
<evidence type="ECO:0000256" key="4">
    <source>
        <dbReference type="ARBA" id="ARBA00022679"/>
    </source>
</evidence>
<dbReference type="CDD" id="cd02440">
    <property type="entry name" value="AdoMet_MTases"/>
    <property type="match status" value="1"/>
</dbReference>
<dbReference type="InterPro" id="IPR029063">
    <property type="entry name" value="SAM-dependent_MTases_sf"/>
</dbReference>
<gene>
    <name evidence="7" type="ORF">JJB09_00440</name>
</gene>
<dbReference type="GO" id="GO:0006364">
    <property type="term" value="P:rRNA processing"/>
    <property type="evidence" value="ECO:0007669"/>
    <property type="project" value="UniProtKB-KW"/>
</dbReference>
<dbReference type="Pfam" id="PF05175">
    <property type="entry name" value="MTS"/>
    <property type="match status" value="1"/>
</dbReference>
<dbReference type="EMBL" id="JAEQNC010000001">
    <property type="protein sequence ID" value="MBL0370483.1"/>
    <property type="molecule type" value="Genomic_DNA"/>
</dbReference>
<dbReference type="AlphaFoldDB" id="A0A936YI28"/>
<evidence type="ECO:0000256" key="3">
    <source>
        <dbReference type="ARBA" id="ARBA00022603"/>
    </source>
</evidence>
<dbReference type="PANTHER" id="PTHR47816">
    <property type="entry name" value="RIBOSOMAL RNA SMALL SUBUNIT METHYLTRANSFERASE C"/>
    <property type="match status" value="1"/>
</dbReference>
<evidence type="ECO:0000259" key="6">
    <source>
        <dbReference type="Pfam" id="PF05175"/>
    </source>
</evidence>
<dbReference type="RefSeq" id="WP_201651707.1">
    <property type="nucleotide sequence ID" value="NZ_JAEQNC010000001.1"/>
</dbReference>
<proteinExistence type="predicted"/>
<evidence type="ECO:0000313" key="8">
    <source>
        <dbReference type="Proteomes" id="UP000633219"/>
    </source>
</evidence>
<organism evidence="7 8">
    <name type="scientific">Rhizobium setariae</name>
    <dbReference type="NCBI Taxonomy" id="2801340"/>
    <lineage>
        <taxon>Bacteria</taxon>
        <taxon>Pseudomonadati</taxon>
        <taxon>Pseudomonadota</taxon>
        <taxon>Alphaproteobacteria</taxon>
        <taxon>Hyphomicrobiales</taxon>
        <taxon>Rhizobiaceae</taxon>
        <taxon>Rhizobium/Agrobacterium group</taxon>
        <taxon>Rhizobium</taxon>
    </lineage>
</organism>
<evidence type="ECO:0000313" key="7">
    <source>
        <dbReference type="EMBL" id="MBL0370483.1"/>
    </source>
</evidence>
<dbReference type="GO" id="GO:0032259">
    <property type="term" value="P:methylation"/>
    <property type="evidence" value="ECO:0007669"/>
    <property type="project" value="UniProtKB-KW"/>
</dbReference>
<keyword evidence="2" id="KW-0698">rRNA processing</keyword>
<dbReference type="InterPro" id="IPR046977">
    <property type="entry name" value="RsmC/RlmG"/>
</dbReference>
<dbReference type="GO" id="GO:0008170">
    <property type="term" value="F:N-methyltransferase activity"/>
    <property type="evidence" value="ECO:0007669"/>
    <property type="project" value="UniProtKB-ARBA"/>
</dbReference>
<dbReference type="GO" id="GO:0008757">
    <property type="term" value="F:S-adenosylmethionine-dependent methyltransferase activity"/>
    <property type="evidence" value="ECO:0007669"/>
    <property type="project" value="InterPro"/>
</dbReference>
<evidence type="ECO:0000256" key="5">
    <source>
        <dbReference type="ARBA" id="ARBA00022691"/>
    </source>
</evidence>
<keyword evidence="8" id="KW-1185">Reference proteome</keyword>
<keyword evidence="3 7" id="KW-0489">Methyltransferase</keyword>
<dbReference type="GO" id="GO:0003676">
    <property type="term" value="F:nucleic acid binding"/>
    <property type="evidence" value="ECO:0007669"/>
    <property type="project" value="InterPro"/>
</dbReference>
<protein>
    <submittedName>
        <fullName evidence="7">Class I SAM-dependent methyltransferase</fullName>
    </submittedName>
</protein>
<dbReference type="PROSITE" id="PS00092">
    <property type="entry name" value="N6_MTASE"/>
    <property type="match status" value="1"/>
</dbReference>
<dbReference type="Proteomes" id="UP000633219">
    <property type="component" value="Unassembled WGS sequence"/>
</dbReference>
<evidence type="ECO:0000256" key="1">
    <source>
        <dbReference type="ARBA" id="ARBA00022490"/>
    </source>
</evidence>